<name>A0A9P0E0Y3_DIABA</name>
<dbReference type="AlphaFoldDB" id="A0A9P0E0Y3"/>
<dbReference type="EMBL" id="CAKJVB030000038">
    <property type="protein sequence ID" value="CAH1226086.1"/>
    <property type="molecule type" value="Genomic_DNA"/>
</dbReference>
<dbReference type="Gene3D" id="3.20.20.70">
    <property type="entry name" value="Aldolase class I"/>
    <property type="match status" value="1"/>
</dbReference>
<dbReference type="InterPro" id="IPR037396">
    <property type="entry name" value="FMN_HAD"/>
</dbReference>
<protein>
    <recommendedName>
        <fullName evidence="5">FMN hydroxy acid dehydrogenase domain-containing protein</fullName>
    </recommendedName>
</protein>
<dbReference type="PANTHER" id="PTHR10578">
    <property type="entry name" value="S -2-HYDROXY-ACID OXIDASE-RELATED"/>
    <property type="match status" value="1"/>
</dbReference>
<dbReference type="SUPFAM" id="SSF51395">
    <property type="entry name" value="FMN-linked oxidoreductases"/>
    <property type="match status" value="1"/>
</dbReference>
<evidence type="ECO:0000256" key="4">
    <source>
        <dbReference type="ARBA" id="ARBA00023002"/>
    </source>
</evidence>
<evidence type="ECO:0000313" key="6">
    <source>
        <dbReference type="EMBL" id="CAH1226086.1"/>
    </source>
</evidence>
<evidence type="ECO:0000256" key="3">
    <source>
        <dbReference type="ARBA" id="ARBA00022643"/>
    </source>
</evidence>
<dbReference type="InterPro" id="IPR013785">
    <property type="entry name" value="Aldolase_TIM"/>
</dbReference>
<feature type="domain" description="FMN hydroxy acid dehydrogenase" evidence="5">
    <location>
        <begin position="3"/>
        <end position="220"/>
    </location>
</feature>
<accession>A0A9P0E0Y3</accession>
<sequence length="220" mass="25408">MSKSVTNFACVNDYEDYARKHLPNMYFDYFFDGAGQGKTLEWNKTGFNKYRIRPKYMRPVTNRNLSTTILGKPVAFPIGISPTAYHKLAHKDGEPATAKAAQDLETIFILSSHSNSTFEEVSKVAPHGRKWLQLYIFQSREMTKDLVKLAEENGFEALVLTVDFTLFGIRRHLIRTEFIMPPYSKRLDCLWKKKAQLLTSLAFLSRYPSEQVKPIEYIHA</sequence>
<dbReference type="PANTHER" id="PTHR10578:SF107">
    <property type="entry name" value="2-HYDROXYACID OXIDASE 1"/>
    <property type="match status" value="1"/>
</dbReference>
<proteinExistence type="predicted"/>
<evidence type="ECO:0000256" key="1">
    <source>
        <dbReference type="ARBA" id="ARBA00001917"/>
    </source>
</evidence>
<keyword evidence="7" id="KW-1185">Reference proteome</keyword>
<keyword evidence="2" id="KW-0285">Flavoprotein</keyword>
<dbReference type="PROSITE" id="PS51349">
    <property type="entry name" value="FMN_HYDROXY_ACID_DH_2"/>
    <property type="match status" value="1"/>
</dbReference>
<comment type="caution">
    <text evidence="6">The sequence shown here is derived from an EMBL/GenBank/DDBJ whole genome shotgun (WGS) entry which is preliminary data.</text>
</comment>
<comment type="cofactor">
    <cofactor evidence="1">
        <name>FMN</name>
        <dbReference type="ChEBI" id="CHEBI:58210"/>
    </cofactor>
</comment>
<evidence type="ECO:0000259" key="5">
    <source>
        <dbReference type="PROSITE" id="PS51349"/>
    </source>
</evidence>
<dbReference type="GO" id="GO:0016491">
    <property type="term" value="F:oxidoreductase activity"/>
    <property type="evidence" value="ECO:0007669"/>
    <property type="project" value="UniProtKB-KW"/>
</dbReference>
<dbReference type="InterPro" id="IPR000262">
    <property type="entry name" value="FMN-dep_DH"/>
</dbReference>
<dbReference type="Proteomes" id="UP001153709">
    <property type="component" value="Unassembled WGS sequence"/>
</dbReference>
<evidence type="ECO:0000313" key="7">
    <source>
        <dbReference type="Proteomes" id="UP001153709"/>
    </source>
</evidence>
<dbReference type="Pfam" id="PF01070">
    <property type="entry name" value="FMN_dh"/>
    <property type="match status" value="1"/>
</dbReference>
<keyword evidence="3" id="KW-0288">FMN</keyword>
<gene>
    <name evidence="6" type="ORF">DIABBA_LOCUS114</name>
</gene>
<keyword evidence="4" id="KW-0560">Oxidoreductase</keyword>
<dbReference type="OrthoDB" id="25826at2759"/>
<reference evidence="6" key="1">
    <citation type="submission" date="2022-01" db="EMBL/GenBank/DDBJ databases">
        <authorList>
            <person name="King R."/>
        </authorList>
    </citation>
    <scope>NUCLEOTIDE SEQUENCE</scope>
</reference>
<evidence type="ECO:0000256" key="2">
    <source>
        <dbReference type="ARBA" id="ARBA00022630"/>
    </source>
</evidence>
<organism evidence="6 7">
    <name type="scientific">Diabrotica balteata</name>
    <name type="common">Banded cucumber beetle</name>
    <dbReference type="NCBI Taxonomy" id="107213"/>
    <lineage>
        <taxon>Eukaryota</taxon>
        <taxon>Metazoa</taxon>
        <taxon>Ecdysozoa</taxon>
        <taxon>Arthropoda</taxon>
        <taxon>Hexapoda</taxon>
        <taxon>Insecta</taxon>
        <taxon>Pterygota</taxon>
        <taxon>Neoptera</taxon>
        <taxon>Endopterygota</taxon>
        <taxon>Coleoptera</taxon>
        <taxon>Polyphaga</taxon>
        <taxon>Cucujiformia</taxon>
        <taxon>Chrysomeloidea</taxon>
        <taxon>Chrysomelidae</taxon>
        <taxon>Galerucinae</taxon>
        <taxon>Diabroticina</taxon>
        <taxon>Diabroticites</taxon>
        <taxon>Diabrotica</taxon>
    </lineage>
</organism>